<dbReference type="EMBL" id="CP006935">
    <property type="protein sequence ID" value="AHC40213.1"/>
    <property type="molecule type" value="Genomic_DNA"/>
</dbReference>
<evidence type="ECO:0008006" key="4">
    <source>
        <dbReference type="Google" id="ProtNLM"/>
    </source>
</evidence>
<keyword evidence="3" id="KW-1185">Reference proteome</keyword>
<proteinExistence type="predicted"/>
<accession>A0ABM5P1B3</accession>
<dbReference type="Proteomes" id="UP000018745">
    <property type="component" value="Chromosome"/>
</dbReference>
<reference evidence="2 3" key="1">
    <citation type="journal article" date="2014" name="Genome Announc.">
        <title>Complete Genome Sequence of Mycoplasma ovis Strain Michigan, a Hemoplasma of Sheep with Two Distinct 16S rRNA Genes.</title>
        <authorList>
            <person name="Deshuillers P.L."/>
            <person name="Santos A.P."/>
            <person name="do Nascimento N.C."/>
            <person name="Hampel J.A."/>
            <person name="Bergin I.L."/>
            <person name="Dyson M.C."/>
            <person name="Messick J.B."/>
        </authorList>
    </citation>
    <scope>NUCLEOTIDE SEQUENCE [LARGE SCALE GENOMIC DNA]</scope>
    <source>
        <strain evidence="2 3">Michigan</strain>
    </source>
</reference>
<name>A0ABM5P1B3_9MOLU</name>
<organism evidence="2 3">
    <name type="scientific">Mycoplasma ovis str. Michigan</name>
    <dbReference type="NCBI Taxonomy" id="1415773"/>
    <lineage>
        <taxon>Bacteria</taxon>
        <taxon>Bacillati</taxon>
        <taxon>Mycoplasmatota</taxon>
        <taxon>Mollicutes</taxon>
        <taxon>Mycoplasmataceae</taxon>
        <taxon>Mycoplasma</taxon>
    </lineage>
</organism>
<gene>
    <name evidence="2" type="ORF">OVS_01540</name>
</gene>
<dbReference type="RefSeq" id="WP_024071094.1">
    <property type="nucleotide sequence ID" value="NC_023062.1"/>
</dbReference>
<evidence type="ECO:0000256" key="1">
    <source>
        <dbReference type="SAM" id="MobiDB-lite"/>
    </source>
</evidence>
<protein>
    <recommendedName>
        <fullName evidence="4">Secreted protein</fullName>
    </recommendedName>
</protein>
<evidence type="ECO:0000313" key="3">
    <source>
        <dbReference type="Proteomes" id="UP000018745"/>
    </source>
</evidence>
<feature type="region of interest" description="Disordered" evidence="1">
    <location>
        <begin position="54"/>
        <end position="85"/>
    </location>
</feature>
<evidence type="ECO:0000313" key="2">
    <source>
        <dbReference type="EMBL" id="AHC40213.1"/>
    </source>
</evidence>
<sequence>MFSLKTLFLNSVIAGGISAGAFSLINNQVSLFNTSTGKDGQALQTVTGESSLSEISSTPKYQTTLEGDSQQKQTSTVPSTSQAEGVKSLEQTLSKQDLENCSFVEWIDLKEVKLSETSLEYLVVYCENGNKNKDKVLEASRWTGWFPKEIFKEKRE</sequence>